<comment type="caution">
    <text evidence="1">The sequence shown here is derived from an EMBL/GenBank/DDBJ whole genome shotgun (WGS) entry which is preliminary data.</text>
</comment>
<dbReference type="EMBL" id="JAJUPA010000010">
    <property type="protein sequence ID" value="MCQ9630474.1"/>
    <property type="molecule type" value="Genomic_DNA"/>
</dbReference>
<protein>
    <submittedName>
        <fullName evidence="1">DUF1349 domain-containing protein</fullName>
    </submittedName>
</protein>
<reference evidence="1 2" key="1">
    <citation type="submission" date="2021-12" db="EMBL/GenBank/DDBJ databases">
        <title>Identification and characterization of A. suis stains in western Canada.</title>
        <authorList>
            <person name="Kulathunga D.G.R.S."/>
            <person name="De Oliveira Costa M."/>
        </authorList>
    </citation>
    <scope>NUCLEOTIDE SEQUENCE [LARGE SCALE GENOMIC DNA]</scope>
    <source>
        <strain evidence="1 2">18_292</strain>
    </source>
</reference>
<dbReference type="SUPFAM" id="SSF49899">
    <property type="entry name" value="Concanavalin A-like lectins/glucanases"/>
    <property type="match status" value="1"/>
</dbReference>
<evidence type="ECO:0000313" key="2">
    <source>
        <dbReference type="Proteomes" id="UP001206331"/>
    </source>
</evidence>
<dbReference type="PANTHER" id="PTHR35332">
    <property type="entry name" value="REGULATION OF ENOLASE PROTEIN 1"/>
    <property type="match status" value="1"/>
</dbReference>
<dbReference type="RefSeq" id="WP_116743735.1">
    <property type="nucleotide sequence ID" value="NZ_CP090556.1"/>
</dbReference>
<gene>
    <name evidence="1" type="ORF">LZL92_09280</name>
</gene>
<dbReference type="Proteomes" id="UP001206331">
    <property type="component" value="Unassembled WGS sequence"/>
</dbReference>
<proteinExistence type="predicted"/>
<dbReference type="InterPro" id="IPR015987">
    <property type="entry name" value="UCP022704"/>
</dbReference>
<dbReference type="Gene3D" id="2.60.120.200">
    <property type="match status" value="1"/>
</dbReference>
<evidence type="ECO:0000313" key="1">
    <source>
        <dbReference type="EMBL" id="MCQ9630474.1"/>
    </source>
</evidence>
<keyword evidence="2" id="KW-1185">Reference proteome</keyword>
<sequence length="207" mass="24204">MSLKMQFKNCRFKWWNEPKSYFITEEKIEITTEPHTDLWQKTYYHFKNDNAPMLQIDTEEQYFSFVVKTDFSGSQHRFDQCGVVMYLDSENWLKASVEYENGDFQHLGSVVTNQGYSDWATTEIPASVKAMWYRLSRRGQDFRIECSPDGMNFSQMRICHMANATGKIHFGVYACSPEDSSFKAVFTDLKITACEWQAHVGQLPDDD</sequence>
<organism evidence="1 2">
    <name type="scientific">Actinobacillus suis</name>
    <dbReference type="NCBI Taxonomy" id="716"/>
    <lineage>
        <taxon>Bacteria</taxon>
        <taxon>Pseudomonadati</taxon>
        <taxon>Pseudomonadota</taxon>
        <taxon>Gammaproteobacteria</taxon>
        <taxon>Pasteurellales</taxon>
        <taxon>Pasteurellaceae</taxon>
        <taxon>Actinobacillus</taxon>
    </lineage>
</organism>
<accession>A0ABT1WY72</accession>
<dbReference type="PIRSF" id="PIRSF022704">
    <property type="entry name" value="UCP022704"/>
    <property type="match status" value="1"/>
</dbReference>
<dbReference type="Pfam" id="PF07081">
    <property type="entry name" value="DUF1349"/>
    <property type="match status" value="1"/>
</dbReference>
<dbReference type="PANTHER" id="PTHR35332:SF2">
    <property type="entry name" value="REGULATION OF ENOLASE PROTEIN 1"/>
    <property type="match status" value="1"/>
</dbReference>
<dbReference type="InterPro" id="IPR013320">
    <property type="entry name" value="ConA-like_dom_sf"/>
</dbReference>
<dbReference type="InterPro" id="IPR009784">
    <property type="entry name" value="DUF1349"/>
</dbReference>
<name>A0ABT1WY72_ACTSU</name>